<evidence type="ECO:0000313" key="4">
    <source>
        <dbReference type="Proteomes" id="UP001055057"/>
    </source>
</evidence>
<evidence type="ECO:0008006" key="5">
    <source>
        <dbReference type="Google" id="ProtNLM"/>
    </source>
</evidence>
<comment type="caution">
    <text evidence="3">The sequence shown here is derived from an EMBL/GenBank/DDBJ whole genome shotgun (WGS) entry which is preliminary data.</text>
</comment>
<keyword evidence="2" id="KW-1133">Transmembrane helix</keyword>
<feature type="region of interest" description="Disordered" evidence="1">
    <location>
        <begin position="31"/>
        <end position="127"/>
    </location>
</feature>
<keyword evidence="2" id="KW-0472">Membrane</keyword>
<feature type="transmembrane region" description="Helical" evidence="2">
    <location>
        <begin position="7"/>
        <end position="28"/>
    </location>
</feature>
<dbReference type="PRINTS" id="PR01217">
    <property type="entry name" value="PRICHEXTENSN"/>
</dbReference>
<evidence type="ECO:0000256" key="1">
    <source>
        <dbReference type="SAM" id="MobiDB-lite"/>
    </source>
</evidence>
<reference evidence="3" key="2">
    <citation type="submission" date="2021-08" db="EMBL/GenBank/DDBJ databases">
        <authorList>
            <person name="Tani A."/>
            <person name="Ola A."/>
            <person name="Ogura Y."/>
            <person name="Katsura K."/>
            <person name="Hayashi T."/>
        </authorList>
    </citation>
    <scope>NUCLEOTIDE SEQUENCE</scope>
    <source>
        <strain evidence="3">DSM 23632</strain>
    </source>
</reference>
<dbReference type="SUPFAM" id="SSF81585">
    <property type="entry name" value="PsbU/PolX domain-like"/>
    <property type="match status" value="1"/>
</dbReference>
<evidence type="ECO:0000313" key="3">
    <source>
        <dbReference type="EMBL" id="GJE58415.1"/>
    </source>
</evidence>
<feature type="compositionally biased region" description="Low complexity" evidence="1">
    <location>
        <begin position="88"/>
        <end position="112"/>
    </location>
</feature>
<feature type="compositionally biased region" description="Pro residues" evidence="1">
    <location>
        <begin position="64"/>
        <end position="87"/>
    </location>
</feature>
<keyword evidence="2" id="KW-0812">Transmembrane</keyword>
<keyword evidence="4" id="KW-1185">Reference proteome</keyword>
<dbReference type="Pfam" id="PF12836">
    <property type="entry name" value="HHH_3"/>
    <property type="match status" value="1"/>
</dbReference>
<dbReference type="Gene3D" id="1.10.150.320">
    <property type="entry name" value="Photosystem II 12 kDa extrinsic protein"/>
    <property type="match status" value="1"/>
</dbReference>
<name>A0ABQ4TXU1_9HYPH</name>
<dbReference type="Proteomes" id="UP001055057">
    <property type="component" value="Unassembled WGS sequence"/>
</dbReference>
<reference evidence="3" key="1">
    <citation type="journal article" date="2021" name="Front. Microbiol.">
        <title>Comprehensive Comparative Genomics and Phenotyping of Methylobacterium Species.</title>
        <authorList>
            <person name="Alessa O."/>
            <person name="Ogura Y."/>
            <person name="Fujitani Y."/>
            <person name="Takami H."/>
            <person name="Hayashi T."/>
            <person name="Sahin N."/>
            <person name="Tani A."/>
        </authorList>
    </citation>
    <scope>NUCLEOTIDE SEQUENCE</scope>
    <source>
        <strain evidence="3">DSM 23632</strain>
    </source>
</reference>
<dbReference type="RefSeq" id="WP_238181045.1">
    <property type="nucleotide sequence ID" value="NZ_BPRB01000030.1"/>
</dbReference>
<organism evidence="3 4">
    <name type="scientific">Methylobacterium trifolii</name>
    <dbReference type="NCBI Taxonomy" id="1003092"/>
    <lineage>
        <taxon>Bacteria</taxon>
        <taxon>Pseudomonadati</taxon>
        <taxon>Pseudomonadota</taxon>
        <taxon>Alphaproteobacteria</taxon>
        <taxon>Hyphomicrobiales</taxon>
        <taxon>Methylobacteriaceae</taxon>
        <taxon>Methylobacterium</taxon>
    </lineage>
</organism>
<dbReference type="EMBL" id="BPRB01000030">
    <property type="protein sequence ID" value="GJE58415.1"/>
    <property type="molecule type" value="Genomic_DNA"/>
</dbReference>
<proteinExistence type="predicted"/>
<accession>A0ABQ4TXU1</accession>
<evidence type="ECO:0000256" key="2">
    <source>
        <dbReference type="SAM" id="Phobius"/>
    </source>
</evidence>
<protein>
    <recommendedName>
        <fullName evidence="5">Helix-hairpin-helix domain-containing protein</fullName>
    </recommendedName>
</protein>
<gene>
    <name evidence="3" type="ORF">MPOCJGCO_0496</name>
</gene>
<sequence length="194" mass="20002">MLSGSAILRVSGLLVVAGVLAALVQFFWSGPGPAPAPEPKTAAPRRDTLAETPPAPRRVETAPRPAPNPTPPSSGPPPTPVPPPEPTPRAAAEPPSQVPAPVQSQAPALPLTPAQPPMGQEAVDAASDSAGPRALALVDLNTGSLADLNRLRGGGSIGRAIVQRRPYTSVDQLLSKRVLSRATYDRIKDQVSVQ</sequence>